<dbReference type="FunFam" id="3.30.50.10:FF:000007">
    <property type="entry name" value="Nitrogen regulatory AreA, N-terminal"/>
    <property type="match status" value="1"/>
</dbReference>
<sequence>MSESHLRSYSSRSNEHTRAGNSSSEEDETMMDSPQRCSDDYQYQEDDYHQRNHATSTTQCFNCQTSITPLWRRDEHGNAICNACGLYYKLHNIHRPIAMKRSVIRRRKRPNVTAKRQSFYRLNSNGSGNSSNSSSSLGSDRKHAKQSLLPNIQNLLQNAEAPKDAFNVVGALLEPGRLRQALEKRRDELQEEIASINTLLSNSCTVLQSLESLITASREITMQETSASASTSASTERYRTLMDSLQEPQQQSNKLISSIMSLISTAIEMSYPPLAPPSQTSASPSLPPLSLPPTFRYYKSPDKIDGTPKTPHHDSAKRPLTPPSSTSLSPVRFSSTNMHHPFSQQ</sequence>
<feature type="region of interest" description="Disordered" evidence="7">
    <location>
        <begin position="1"/>
        <end position="39"/>
    </location>
</feature>
<feature type="region of interest" description="Disordered" evidence="7">
    <location>
        <begin position="101"/>
        <end position="144"/>
    </location>
</feature>
<dbReference type="SMART" id="SM00401">
    <property type="entry name" value="ZnF_GATA"/>
    <property type="match status" value="1"/>
</dbReference>
<organism evidence="9 10">
    <name type="scientific">Apophysomyces ossiformis</name>
    <dbReference type="NCBI Taxonomy" id="679940"/>
    <lineage>
        <taxon>Eukaryota</taxon>
        <taxon>Fungi</taxon>
        <taxon>Fungi incertae sedis</taxon>
        <taxon>Mucoromycota</taxon>
        <taxon>Mucoromycotina</taxon>
        <taxon>Mucoromycetes</taxon>
        <taxon>Mucorales</taxon>
        <taxon>Mucorineae</taxon>
        <taxon>Mucoraceae</taxon>
        <taxon>Apophysomyces</taxon>
    </lineage>
</organism>
<dbReference type="CDD" id="cd00202">
    <property type="entry name" value="ZnF_GATA"/>
    <property type="match status" value="1"/>
</dbReference>
<gene>
    <name evidence="9" type="primary">CIR1_2</name>
    <name evidence="9" type="ORF">EC973_000291</name>
</gene>
<dbReference type="PROSITE" id="PS00344">
    <property type="entry name" value="GATA_ZN_FINGER_1"/>
    <property type="match status" value="1"/>
</dbReference>
<evidence type="ECO:0000256" key="3">
    <source>
        <dbReference type="ARBA" id="ARBA00022771"/>
    </source>
</evidence>
<dbReference type="GO" id="GO:0045944">
    <property type="term" value="P:positive regulation of transcription by RNA polymerase II"/>
    <property type="evidence" value="ECO:0007669"/>
    <property type="project" value="TreeGrafter"/>
</dbReference>
<evidence type="ECO:0000256" key="6">
    <source>
        <dbReference type="PROSITE-ProRule" id="PRU00094"/>
    </source>
</evidence>
<dbReference type="GO" id="GO:0005634">
    <property type="term" value="C:nucleus"/>
    <property type="evidence" value="ECO:0007669"/>
    <property type="project" value="UniProtKB-SubCell"/>
</dbReference>
<dbReference type="PRINTS" id="PR00619">
    <property type="entry name" value="GATAZNFINGER"/>
</dbReference>
<evidence type="ECO:0000259" key="8">
    <source>
        <dbReference type="PROSITE" id="PS50114"/>
    </source>
</evidence>
<dbReference type="Gene3D" id="3.30.50.10">
    <property type="entry name" value="Erythroid Transcription Factor GATA-1, subunit A"/>
    <property type="match status" value="1"/>
</dbReference>
<dbReference type="EMBL" id="JABAYA010000100">
    <property type="protein sequence ID" value="KAF7725281.1"/>
    <property type="molecule type" value="Genomic_DNA"/>
</dbReference>
<proteinExistence type="predicted"/>
<feature type="compositionally biased region" description="Basic and acidic residues" evidence="7">
    <location>
        <begin position="299"/>
        <end position="317"/>
    </location>
</feature>
<dbReference type="GO" id="GO:0008270">
    <property type="term" value="F:zinc ion binding"/>
    <property type="evidence" value="ECO:0007669"/>
    <property type="project" value="UniProtKB-KW"/>
</dbReference>
<dbReference type="GO" id="GO:0000981">
    <property type="term" value="F:DNA-binding transcription factor activity, RNA polymerase II-specific"/>
    <property type="evidence" value="ECO:0007669"/>
    <property type="project" value="TreeGrafter"/>
</dbReference>
<dbReference type="Pfam" id="PF00320">
    <property type="entry name" value="GATA"/>
    <property type="match status" value="1"/>
</dbReference>
<keyword evidence="4" id="KW-0862">Zinc</keyword>
<dbReference type="PANTHER" id="PTHR10071">
    <property type="entry name" value="TRANSCRIPTION FACTOR GATA FAMILY MEMBER"/>
    <property type="match status" value="1"/>
</dbReference>
<dbReference type="PROSITE" id="PS50114">
    <property type="entry name" value="GATA_ZN_FINGER_2"/>
    <property type="match status" value="1"/>
</dbReference>
<dbReference type="InterPro" id="IPR000679">
    <property type="entry name" value="Znf_GATA"/>
</dbReference>
<dbReference type="SUPFAM" id="SSF57716">
    <property type="entry name" value="Glucocorticoid receptor-like (DNA-binding domain)"/>
    <property type="match status" value="1"/>
</dbReference>
<feature type="domain" description="GATA-type" evidence="8">
    <location>
        <begin position="54"/>
        <end position="107"/>
    </location>
</feature>
<dbReference type="InterPro" id="IPR039355">
    <property type="entry name" value="Transcription_factor_GATA"/>
</dbReference>
<keyword evidence="10" id="KW-1185">Reference proteome</keyword>
<keyword evidence="3 6" id="KW-0863">Zinc-finger</keyword>
<dbReference type="PANTHER" id="PTHR10071:SF281">
    <property type="entry name" value="BOX A-BINDING FACTOR-RELATED"/>
    <property type="match status" value="1"/>
</dbReference>
<evidence type="ECO:0000256" key="5">
    <source>
        <dbReference type="ARBA" id="ARBA00023242"/>
    </source>
</evidence>
<name>A0A8H7BL50_9FUNG</name>
<comment type="caution">
    <text evidence="9">The sequence shown here is derived from an EMBL/GenBank/DDBJ whole genome shotgun (WGS) entry which is preliminary data.</text>
</comment>
<evidence type="ECO:0000256" key="4">
    <source>
        <dbReference type="ARBA" id="ARBA00022833"/>
    </source>
</evidence>
<keyword evidence="2" id="KW-0479">Metal-binding</keyword>
<protein>
    <submittedName>
        <fullName evidence="9">Putative electron transfer flavoprotein subunit</fullName>
    </submittedName>
</protein>
<feature type="compositionally biased region" description="Polar residues" evidence="7">
    <location>
        <begin position="332"/>
        <end position="345"/>
    </location>
</feature>
<dbReference type="OrthoDB" id="515401at2759"/>
<dbReference type="Proteomes" id="UP000605846">
    <property type="component" value="Unassembled WGS sequence"/>
</dbReference>
<dbReference type="InterPro" id="IPR013088">
    <property type="entry name" value="Znf_NHR/GATA"/>
</dbReference>
<comment type="subcellular location">
    <subcellularLocation>
        <location evidence="1">Nucleus</location>
    </subcellularLocation>
</comment>
<evidence type="ECO:0000313" key="9">
    <source>
        <dbReference type="EMBL" id="KAF7725281.1"/>
    </source>
</evidence>
<dbReference type="GO" id="GO:0000122">
    <property type="term" value="P:negative regulation of transcription by RNA polymerase II"/>
    <property type="evidence" value="ECO:0007669"/>
    <property type="project" value="TreeGrafter"/>
</dbReference>
<evidence type="ECO:0000313" key="10">
    <source>
        <dbReference type="Proteomes" id="UP000605846"/>
    </source>
</evidence>
<feature type="compositionally biased region" description="Low complexity" evidence="7">
    <location>
        <begin position="122"/>
        <end position="138"/>
    </location>
</feature>
<accession>A0A8H7BL50</accession>
<evidence type="ECO:0000256" key="1">
    <source>
        <dbReference type="ARBA" id="ARBA00004123"/>
    </source>
</evidence>
<keyword evidence="5" id="KW-0539">Nucleus</keyword>
<feature type="region of interest" description="Disordered" evidence="7">
    <location>
        <begin position="274"/>
        <end position="345"/>
    </location>
</feature>
<evidence type="ECO:0000256" key="7">
    <source>
        <dbReference type="SAM" id="MobiDB-lite"/>
    </source>
</evidence>
<dbReference type="AlphaFoldDB" id="A0A8H7BL50"/>
<evidence type="ECO:0000256" key="2">
    <source>
        <dbReference type="ARBA" id="ARBA00022723"/>
    </source>
</evidence>
<dbReference type="GO" id="GO:0000978">
    <property type="term" value="F:RNA polymerase II cis-regulatory region sequence-specific DNA binding"/>
    <property type="evidence" value="ECO:0007669"/>
    <property type="project" value="TreeGrafter"/>
</dbReference>
<reference evidence="9" key="1">
    <citation type="submission" date="2020-01" db="EMBL/GenBank/DDBJ databases">
        <title>Genome Sequencing of Three Apophysomyces-Like Fungal Strains Confirms a Novel Fungal Genus in the Mucoromycota with divergent Burkholderia-like Endosymbiotic Bacteria.</title>
        <authorList>
            <person name="Stajich J.E."/>
            <person name="Macias A.M."/>
            <person name="Carter-House D."/>
            <person name="Lovett B."/>
            <person name="Kasson L.R."/>
            <person name="Berry K."/>
            <person name="Grigoriev I."/>
            <person name="Chang Y."/>
            <person name="Spatafora J."/>
            <person name="Kasson M.T."/>
        </authorList>
    </citation>
    <scope>NUCLEOTIDE SEQUENCE</scope>
    <source>
        <strain evidence="9">NRRL A-21654</strain>
    </source>
</reference>
<feature type="compositionally biased region" description="Basic residues" evidence="7">
    <location>
        <begin position="101"/>
        <end position="110"/>
    </location>
</feature>